<name>A0A8S0RWQ3_OLEEU</name>
<evidence type="ECO:0000256" key="1">
    <source>
        <dbReference type="SAM" id="Phobius"/>
    </source>
</evidence>
<dbReference type="Pfam" id="PF05553">
    <property type="entry name" value="DUF761"/>
    <property type="match status" value="1"/>
</dbReference>
<keyword evidence="3" id="KW-1185">Reference proteome</keyword>
<dbReference type="OrthoDB" id="785412at2759"/>
<accession>A0A8S0RWQ3</accession>
<dbReference type="PANTHER" id="PTHR34059">
    <property type="entry name" value="EXPRESSED PROTEIN"/>
    <property type="match status" value="1"/>
</dbReference>
<reference evidence="2 3" key="1">
    <citation type="submission" date="2019-12" db="EMBL/GenBank/DDBJ databases">
        <authorList>
            <person name="Alioto T."/>
            <person name="Alioto T."/>
            <person name="Gomez Garrido J."/>
        </authorList>
    </citation>
    <scope>NUCLEOTIDE SEQUENCE [LARGE SCALE GENOMIC DNA]</scope>
</reference>
<evidence type="ECO:0000313" key="3">
    <source>
        <dbReference type="Proteomes" id="UP000594638"/>
    </source>
</evidence>
<dbReference type="EMBL" id="CACTIH010003735">
    <property type="protein sequence ID" value="CAA2983550.1"/>
    <property type="molecule type" value="Genomic_DNA"/>
</dbReference>
<keyword evidence="1" id="KW-1133">Transmembrane helix</keyword>
<keyword evidence="1" id="KW-0472">Membrane</keyword>
<dbReference type="Proteomes" id="UP000594638">
    <property type="component" value="Unassembled WGS sequence"/>
</dbReference>
<sequence length="195" mass="21653">MDADGDSPPFWSQPTTTTFFYSHRRPRQPSPIFNPVILILAIPILILVILFFLVPPFISHTTQILHLNSVKKGWDSLIIVLVLFAILCGLFARINDDVPSSDAADQQNLNVPQVSDFARPPPGESVSSSQWYGFFDGKEYGDLMSVKSEGGDSMGPSISCPSPDVDAKAEAFIARLRDEWKLDKMNSINEKRKLG</sequence>
<dbReference type="PANTHER" id="PTHR34059:SF1">
    <property type="entry name" value="EXPRESSED PROTEIN"/>
    <property type="match status" value="1"/>
</dbReference>
<keyword evidence="1" id="KW-0812">Transmembrane</keyword>
<evidence type="ECO:0000313" key="2">
    <source>
        <dbReference type="EMBL" id="CAA2983550.1"/>
    </source>
</evidence>
<dbReference type="Gramene" id="OE9A045431T1">
    <property type="protein sequence ID" value="OE9A045431C1"/>
    <property type="gene ID" value="OE9A045431"/>
</dbReference>
<gene>
    <name evidence="2" type="ORF">OLEA9_A045431</name>
</gene>
<dbReference type="InterPro" id="IPR008480">
    <property type="entry name" value="DUF761_pln"/>
</dbReference>
<proteinExistence type="predicted"/>
<comment type="caution">
    <text evidence="2">The sequence shown here is derived from an EMBL/GenBank/DDBJ whole genome shotgun (WGS) entry which is preliminary data.</text>
</comment>
<dbReference type="AlphaFoldDB" id="A0A8S0RWQ3"/>
<organism evidence="2 3">
    <name type="scientific">Olea europaea subsp. europaea</name>
    <dbReference type="NCBI Taxonomy" id="158383"/>
    <lineage>
        <taxon>Eukaryota</taxon>
        <taxon>Viridiplantae</taxon>
        <taxon>Streptophyta</taxon>
        <taxon>Embryophyta</taxon>
        <taxon>Tracheophyta</taxon>
        <taxon>Spermatophyta</taxon>
        <taxon>Magnoliopsida</taxon>
        <taxon>eudicotyledons</taxon>
        <taxon>Gunneridae</taxon>
        <taxon>Pentapetalae</taxon>
        <taxon>asterids</taxon>
        <taxon>lamiids</taxon>
        <taxon>Lamiales</taxon>
        <taxon>Oleaceae</taxon>
        <taxon>Oleeae</taxon>
        <taxon>Olea</taxon>
    </lineage>
</organism>
<feature type="transmembrane region" description="Helical" evidence="1">
    <location>
        <begin position="32"/>
        <end position="54"/>
    </location>
</feature>
<protein>
    <submittedName>
        <fullName evidence="2">Formin 20</fullName>
    </submittedName>
</protein>
<feature type="transmembrane region" description="Helical" evidence="1">
    <location>
        <begin position="74"/>
        <end position="92"/>
    </location>
</feature>